<dbReference type="AlphaFoldDB" id="A0A8S4SCY7"/>
<dbReference type="OrthoDB" id="2133912at2759"/>
<keyword evidence="2" id="KW-1185">Reference proteome</keyword>
<reference evidence="1" key="1">
    <citation type="submission" date="2022-03" db="EMBL/GenBank/DDBJ databases">
        <authorList>
            <person name="Lindestad O."/>
        </authorList>
    </citation>
    <scope>NUCLEOTIDE SEQUENCE</scope>
</reference>
<dbReference type="SUPFAM" id="SSF49562">
    <property type="entry name" value="C2 domain (Calcium/lipid-binding domain, CaLB)"/>
    <property type="match status" value="1"/>
</dbReference>
<evidence type="ECO:0000313" key="2">
    <source>
        <dbReference type="Proteomes" id="UP000838756"/>
    </source>
</evidence>
<dbReference type="Gene3D" id="2.60.40.150">
    <property type="entry name" value="C2 domain"/>
    <property type="match status" value="1"/>
</dbReference>
<sequence length="168" mass="19221">MTEETPIELRKAEGRARIGGVHTPKCIFTIHVGTVVLSDQAVLCSRGKSLALSWRFYNQTTTMTRLLAGRVMNFDYSTEYDLKITDHFLHYLKHRSHLTIATYRFSGTWRDVGSPHPPLQIRNIPKTLYSVNHMRIRCDSTAVTSSGLRTFTWAKCWCTVRALSSTQQ</sequence>
<dbReference type="EMBL" id="CAKXAJ010026113">
    <property type="protein sequence ID" value="CAH2256796.1"/>
    <property type="molecule type" value="Genomic_DNA"/>
</dbReference>
<proteinExistence type="predicted"/>
<gene>
    <name evidence="1" type="primary">jg10993</name>
    <name evidence="1" type="ORF">PAEG_LOCUS23026</name>
</gene>
<dbReference type="InterPro" id="IPR035892">
    <property type="entry name" value="C2_domain_sf"/>
</dbReference>
<accession>A0A8S4SCY7</accession>
<protein>
    <submittedName>
        <fullName evidence="1">Jg10993 protein</fullName>
    </submittedName>
</protein>
<organism evidence="1 2">
    <name type="scientific">Pararge aegeria aegeria</name>
    <dbReference type="NCBI Taxonomy" id="348720"/>
    <lineage>
        <taxon>Eukaryota</taxon>
        <taxon>Metazoa</taxon>
        <taxon>Ecdysozoa</taxon>
        <taxon>Arthropoda</taxon>
        <taxon>Hexapoda</taxon>
        <taxon>Insecta</taxon>
        <taxon>Pterygota</taxon>
        <taxon>Neoptera</taxon>
        <taxon>Endopterygota</taxon>
        <taxon>Lepidoptera</taxon>
        <taxon>Glossata</taxon>
        <taxon>Ditrysia</taxon>
        <taxon>Papilionoidea</taxon>
        <taxon>Nymphalidae</taxon>
        <taxon>Satyrinae</taxon>
        <taxon>Satyrini</taxon>
        <taxon>Parargina</taxon>
        <taxon>Pararge</taxon>
    </lineage>
</organism>
<evidence type="ECO:0000313" key="1">
    <source>
        <dbReference type="EMBL" id="CAH2256796.1"/>
    </source>
</evidence>
<dbReference type="Proteomes" id="UP000838756">
    <property type="component" value="Unassembled WGS sequence"/>
</dbReference>
<name>A0A8S4SCY7_9NEOP</name>
<comment type="caution">
    <text evidence="1">The sequence shown here is derived from an EMBL/GenBank/DDBJ whole genome shotgun (WGS) entry which is preliminary data.</text>
</comment>